<dbReference type="GO" id="GO:0016740">
    <property type="term" value="F:transferase activity"/>
    <property type="evidence" value="ECO:0007669"/>
    <property type="project" value="UniProtKB-KW"/>
</dbReference>
<sequence length="278" mass="26860">MSPPRRPVAAAGALAAVTSAVTAGLGLRLLTRSVTGARWRRTNHAGSDVTLLEGPAWVAGAAAGAALGGPAGLLAVAGSGALGALDDLAGDGSSKGLRGHLGAAARGELTTGAVKVVGIGLTGLAAAALADRGRDDLGVVDTLVGGAVVAGAANLVNLLDLRPGRALKATLLAAAPLLLAGAAGRRAPRVQASAAVGASLGVLRDDLAGRAMLGDTGANAAGALLGTALLGTTGRSGRLVALGVLTALTLASERVSFTAVIESTPGLRELDAWGRPTR</sequence>
<dbReference type="Proteomes" id="UP000233781">
    <property type="component" value="Unassembled WGS sequence"/>
</dbReference>
<name>A0A2N3YNA5_9MICO</name>
<evidence type="ECO:0000313" key="2">
    <source>
        <dbReference type="Proteomes" id="UP000233781"/>
    </source>
</evidence>
<organism evidence="1 2">
    <name type="scientific">Phycicoccus duodecadis</name>
    <dbReference type="NCBI Taxonomy" id="173053"/>
    <lineage>
        <taxon>Bacteria</taxon>
        <taxon>Bacillati</taxon>
        <taxon>Actinomycetota</taxon>
        <taxon>Actinomycetes</taxon>
        <taxon>Micrococcales</taxon>
        <taxon>Intrasporangiaceae</taxon>
        <taxon>Phycicoccus</taxon>
    </lineage>
</organism>
<keyword evidence="2" id="KW-1185">Reference proteome</keyword>
<dbReference type="EMBL" id="PJNE01000001">
    <property type="protein sequence ID" value="PKW28313.1"/>
    <property type="molecule type" value="Genomic_DNA"/>
</dbReference>
<reference evidence="1 2" key="1">
    <citation type="submission" date="2017-12" db="EMBL/GenBank/DDBJ databases">
        <title>Sequencing the genomes of 1000 Actinobacteria strains.</title>
        <authorList>
            <person name="Klenk H.-P."/>
        </authorList>
    </citation>
    <scope>NUCLEOTIDE SEQUENCE [LARGE SCALE GENOMIC DNA]</scope>
    <source>
        <strain evidence="1 2">DSM 12806</strain>
    </source>
</reference>
<evidence type="ECO:0000313" key="1">
    <source>
        <dbReference type="EMBL" id="PKW28313.1"/>
    </source>
</evidence>
<comment type="caution">
    <text evidence="1">The sequence shown here is derived from an EMBL/GenBank/DDBJ whole genome shotgun (WGS) entry which is preliminary data.</text>
</comment>
<dbReference type="AlphaFoldDB" id="A0A2N3YNA5"/>
<gene>
    <name evidence="1" type="ORF">ATL31_3179</name>
</gene>
<proteinExistence type="predicted"/>
<keyword evidence="1" id="KW-0808">Transferase</keyword>
<dbReference type="RefSeq" id="WP_101396908.1">
    <property type="nucleotide sequence ID" value="NZ_PJNE01000001.1"/>
</dbReference>
<accession>A0A2N3YNA5</accession>
<protein>
    <submittedName>
        <fullName evidence="1">UDP-N-acetylmuramyl pentapeptide phosphotransferase/UDP-N-acetylglucosamine-1-phosphate transferase</fullName>
    </submittedName>
</protein>